<dbReference type="Proteomes" id="UP000218702">
    <property type="component" value="Chromosome"/>
</dbReference>
<name>A0A1Z4VAA1_9CYAN</name>
<evidence type="ECO:0000313" key="2">
    <source>
        <dbReference type="Proteomes" id="UP000218702"/>
    </source>
</evidence>
<dbReference type="InterPro" id="IPR001646">
    <property type="entry name" value="5peptide_repeat"/>
</dbReference>
<dbReference type="AlphaFoldDB" id="A0A1Z4VAA1"/>
<dbReference type="EMBL" id="AP018316">
    <property type="protein sequence ID" value="BAZ88486.1"/>
    <property type="molecule type" value="Genomic_DNA"/>
</dbReference>
<dbReference type="SUPFAM" id="SSF141571">
    <property type="entry name" value="Pentapeptide repeat-like"/>
    <property type="match status" value="1"/>
</dbReference>
<dbReference type="RefSeq" id="WP_096671086.1">
    <property type="nucleotide sequence ID" value="NZ_AP018316.1"/>
</dbReference>
<organism evidence="1 2">
    <name type="scientific">Dolichospermum compactum NIES-806</name>
    <dbReference type="NCBI Taxonomy" id="1973481"/>
    <lineage>
        <taxon>Bacteria</taxon>
        <taxon>Bacillati</taxon>
        <taxon>Cyanobacteriota</taxon>
        <taxon>Cyanophyceae</taxon>
        <taxon>Nostocales</taxon>
        <taxon>Aphanizomenonaceae</taxon>
        <taxon>Dolichospermum</taxon>
        <taxon>Dolichospermum compactum</taxon>
    </lineage>
</organism>
<dbReference type="KEGG" id="dcm:NIES806_47240"/>
<dbReference type="Pfam" id="PF00805">
    <property type="entry name" value="Pentapeptide"/>
    <property type="match status" value="3"/>
</dbReference>
<sequence>MNPDQPRQKPNINKSSGIQNNSISEELSDVNRIREQFAEIANISDPLTREYKFSLLENEAQKIGISPENYRRFFETYLQNKIHIPQYPQKWWLLTEWISWLTKFPKKIKVGTTIFLRLLEKGVLISLIVSLIGYYQEAPKRKQQNHYQAWEIINGAKGQPGSGGRIEALEELNKDQVSLRYVILDDADLSGINLSNALLIDASFKSTKLTCVTRDNGNKECTKIRNANLSYSNLQKANLFDADFQKSKFRYAEMQGAKLRNTKLQGADFEKAELQNATFPGADLESANFIGAKNLTPEQVKSAKNWEKACYDPELRIKLNLPPENPDYCNNKLK</sequence>
<proteinExistence type="predicted"/>
<protein>
    <submittedName>
        <fullName evidence="1">Pentapeptide repeat-containing protein</fullName>
    </submittedName>
</protein>
<accession>A0A1Z4VAA1</accession>
<evidence type="ECO:0000313" key="1">
    <source>
        <dbReference type="EMBL" id="BAZ88486.1"/>
    </source>
</evidence>
<dbReference type="Gene3D" id="2.160.20.80">
    <property type="entry name" value="E3 ubiquitin-protein ligase SopA"/>
    <property type="match status" value="1"/>
</dbReference>
<dbReference type="InterPro" id="IPR051082">
    <property type="entry name" value="Pentapeptide-BTB/POZ_domain"/>
</dbReference>
<dbReference type="PANTHER" id="PTHR14136">
    <property type="entry name" value="BTB_POZ DOMAIN-CONTAINING PROTEIN KCTD9"/>
    <property type="match status" value="1"/>
</dbReference>
<keyword evidence="2" id="KW-1185">Reference proteome</keyword>
<reference evidence="1 2" key="1">
    <citation type="submission" date="2017-06" db="EMBL/GenBank/DDBJ databases">
        <title>Genome sequencing of cyanobaciteial culture collection at National Institute for Environmental Studies (NIES).</title>
        <authorList>
            <person name="Hirose Y."/>
            <person name="Shimura Y."/>
            <person name="Fujisawa T."/>
            <person name="Nakamura Y."/>
            <person name="Kawachi M."/>
        </authorList>
    </citation>
    <scope>NUCLEOTIDE SEQUENCE [LARGE SCALE GENOMIC DNA]</scope>
    <source>
        <strain evidence="1 2">NIES-806</strain>
    </source>
</reference>
<dbReference type="OrthoDB" id="428116at2"/>
<gene>
    <name evidence="1" type="ORF">NIES806_47240</name>
</gene>
<dbReference type="PANTHER" id="PTHR14136:SF17">
    <property type="entry name" value="BTB_POZ DOMAIN-CONTAINING PROTEIN KCTD9"/>
    <property type="match status" value="1"/>
</dbReference>